<dbReference type="PANTHER" id="PTHR34741:SF1">
    <property type="entry name" value="PGG DOMAIN-CONTAINING PROTEIN"/>
    <property type="match status" value="1"/>
</dbReference>
<feature type="signal peptide" evidence="3">
    <location>
        <begin position="1"/>
        <end position="28"/>
    </location>
</feature>
<dbReference type="EMBL" id="OIVN01000493">
    <property type="protein sequence ID" value="SPC81104.1"/>
    <property type="molecule type" value="Genomic_DNA"/>
</dbReference>
<sequence length="169" mass="18900">MDVVRHRFTHFLLSILPFVSHLLPKSSHSPPTQPPPSQTTDPESQPVTPVVARQNIERRNLEWQDIIMGFCFTSALGIALQSMQTPCQLPPSFHLLSLAVVFTFSALFVAKFISSKFPVPAQAVEKVAVFFMATAFFHAIAIPLPLHLKFSTWAIYVVSLLVVFVCSFF</sequence>
<dbReference type="AlphaFoldDB" id="A0A2N9F2R1"/>
<proteinExistence type="predicted"/>
<name>A0A2N9F2R1_FAGSY</name>
<accession>A0A2N9F2R1</accession>
<evidence type="ECO:0000256" key="1">
    <source>
        <dbReference type="SAM" id="MobiDB-lite"/>
    </source>
</evidence>
<keyword evidence="2" id="KW-1133">Transmembrane helix</keyword>
<dbReference type="PANTHER" id="PTHR34741">
    <property type="entry name" value="IMAP FAMILY MEMBER 1, PUTATIVE-RELATED"/>
    <property type="match status" value="1"/>
</dbReference>
<organism evidence="4">
    <name type="scientific">Fagus sylvatica</name>
    <name type="common">Beechnut</name>
    <dbReference type="NCBI Taxonomy" id="28930"/>
    <lineage>
        <taxon>Eukaryota</taxon>
        <taxon>Viridiplantae</taxon>
        <taxon>Streptophyta</taxon>
        <taxon>Embryophyta</taxon>
        <taxon>Tracheophyta</taxon>
        <taxon>Spermatophyta</taxon>
        <taxon>Magnoliopsida</taxon>
        <taxon>eudicotyledons</taxon>
        <taxon>Gunneridae</taxon>
        <taxon>Pentapetalae</taxon>
        <taxon>rosids</taxon>
        <taxon>fabids</taxon>
        <taxon>Fagales</taxon>
        <taxon>Fagaceae</taxon>
        <taxon>Fagus</taxon>
    </lineage>
</organism>
<feature type="transmembrane region" description="Helical" evidence="2">
    <location>
        <begin position="150"/>
        <end position="168"/>
    </location>
</feature>
<feature type="transmembrane region" description="Helical" evidence="2">
    <location>
        <begin position="95"/>
        <end position="114"/>
    </location>
</feature>
<feature type="transmembrane region" description="Helical" evidence="2">
    <location>
        <begin position="66"/>
        <end position="83"/>
    </location>
</feature>
<evidence type="ECO:0000313" key="4">
    <source>
        <dbReference type="EMBL" id="SPC81104.1"/>
    </source>
</evidence>
<keyword evidence="2" id="KW-0812">Transmembrane</keyword>
<feature type="region of interest" description="Disordered" evidence="1">
    <location>
        <begin position="26"/>
        <end position="48"/>
    </location>
</feature>
<feature type="chain" id="PRO_5014821957" evidence="3">
    <location>
        <begin position="29"/>
        <end position="169"/>
    </location>
</feature>
<protein>
    <submittedName>
        <fullName evidence="4">Uncharacterized protein</fullName>
    </submittedName>
</protein>
<keyword evidence="2" id="KW-0472">Membrane</keyword>
<feature type="transmembrane region" description="Helical" evidence="2">
    <location>
        <begin position="126"/>
        <end position="144"/>
    </location>
</feature>
<reference evidence="4" key="1">
    <citation type="submission" date="2018-02" db="EMBL/GenBank/DDBJ databases">
        <authorList>
            <person name="Cohen D.B."/>
            <person name="Kent A.D."/>
        </authorList>
    </citation>
    <scope>NUCLEOTIDE SEQUENCE</scope>
</reference>
<evidence type="ECO:0000256" key="3">
    <source>
        <dbReference type="SAM" id="SignalP"/>
    </source>
</evidence>
<gene>
    <name evidence="4" type="ORF">FSB_LOCUS8986</name>
</gene>
<keyword evidence="3" id="KW-0732">Signal</keyword>
<evidence type="ECO:0000256" key="2">
    <source>
        <dbReference type="SAM" id="Phobius"/>
    </source>
</evidence>